<evidence type="ECO:0008006" key="6">
    <source>
        <dbReference type="Google" id="ProtNLM"/>
    </source>
</evidence>
<evidence type="ECO:0000256" key="1">
    <source>
        <dbReference type="SAM" id="Phobius"/>
    </source>
</evidence>
<dbReference type="PANTHER" id="PTHR30273:SF2">
    <property type="entry name" value="PROTEIN FECR"/>
    <property type="match status" value="1"/>
</dbReference>
<dbReference type="Proteomes" id="UP000290261">
    <property type="component" value="Unassembled WGS sequence"/>
</dbReference>
<dbReference type="Gene3D" id="3.55.50.30">
    <property type="match status" value="1"/>
</dbReference>
<dbReference type="PANTHER" id="PTHR30273">
    <property type="entry name" value="PERIPLASMIC SIGNAL SENSOR AND SIGMA FACTOR ACTIVATOR FECR-RELATED"/>
    <property type="match status" value="1"/>
</dbReference>
<dbReference type="InterPro" id="IPR032508">
    <property type="entry name" value="FecR_C"/>
</dbReference>
<evidence type="ECO:0000259" key="3">
    <source>
        <dbReference type="Pfam" id="PF16344"/>
    </source>
</evidence>
<feature type="transmembrane region" description="Helical" evidence="1">
    <location>
        <begin position="83"/>
        <end position="101"/>
    </location>
</feature>
<feature type="domain" description="FecR protein" evidence="2">
    <location>
        <begin position="172"/>
        <end position="271"/>
    </location>
</feature>
<evidence type="ECO:0000313" key="5">
    <source>
        <dbReference type="Proteomes" id="UP000290261"/>
    </source>
</evidence>
<dbReference type="EMBL" id="JJMP01000010">
    <property type="protein sequence ID" value="RYC50358.1"/>
    <property type="molecule type" value="Genomic_DNA"/>
</dbReference>
<keyword evidence="1" id="KW-1133">Transmembrane helix</keyword>
<dbReference type="InterPro" id="IPR012373">
    <property type="entry name" value="Ferrdict_sens_TM"/>
</dbReference>
<keyword evidence="5" id="KW-1185">Reference proteome</keyword>
<evidence type="ECO:0000313" key="4">
    <source>
        <dbReference type="EMBL" id="RYC50358.1"/>
    </source>
</evidence>
<evidence type="ECO:0000259" key="2">
    <source>
        <dbReference type="Pfam" id="PF04773"/>
    </source>
</evidence>
<dbReference type="InterPro" id="IPR006860">
    <property type="entry name" value="FecR"/>
</dbReference>
<reference evidence="4 5" key="1">
    <citation type="submission" date="2014-04" db="EMBL/GenBank/DDBJ databases">
        <title>Whole genome of Muricauda olearia.</title>
        <authorList>
            <person name="Zhang X.-H."/>
            <person name="Tang K."/>
        </authorList>
    </citation>
    <scope>NUCLEOTIDE SEQUENCE [LARGE SCALE GENOMIC DNA]</scope>
    <source>
        <strain evidence="4 5">Th120</strain>
    </source>
</reference>
<dbReference type="Gene3D" id="2.60.120.1440">
    <property type="match status" value="1"/>
</dbReference>
<protein>
    <recommendedName>
        <fullName evidence="6">DUF4974 domain-containing protein</fullName>
    </recommendedName>
</protein>
<dbReference type="GO" id="GO:0016989">
    <property type="term" value="F:sigma factor antagonist activity"/>
    <property type="evidence" value="ECO:0007669"/>
    <property type="project" value="TreeGrafter"/>
</dbReference>
<gene>
    <name evidence="4" type="ORF">DN53_05385</name>
</gene>
<keyword evidence="1" id="KW-0812">Transmembrane</keyword>
<accession>A0A444VHX0</accession>
<dbReference type="AlphaFoldDB" id="A0A444VHX0"/>
<keyword evidence="1" id="KW-0472">Membrane</keyword>
<dbReference type="PIRSF" id="PIRSF018266">
    <property type="entry name" value="FecR"/>
    <property type="match status" value="1"/>
</dbReference>
<proteinExistence type="predicted"/>
<name>A0A444VHX0_9FLAO</name>
<organism evidence="4 5">
    <name type="scientific">Flagellimonas olearia</name>
    <dbReference type="NCBI Taxonomy" id="552546"/>
    <lineage>
        <taxon>Bacteria</taxon>
        <taxon>Pseudomonadati</taxon>
        <taxon>Bacteroidota</taxon>
        <taxon>Flavobacteriia</taxon>
        <taxon>Flavobacteriales</taxon>
        <taxon>Flavobacteriaceae</taxon>
        <taxon>Flagellimonas</taxon>
    </lineage>
</organism>
<feature type="domain" description="Protein FecR C-terminal" evidence="3">
    <location>
        <begin position="315"/>
        <end position="384"/>
    </location>
</feature>
<dbReference type="Pfam" id="PF16344">
    <property type="entry name" value="FecR_C"/>
    <property type="match status" value="1"/>
</dbReference>
<sequence>MDPAIETLIVKFLANEANRDELLALEEWVKKNPNAPKFVEHIKVNVAVNRIMDNYDAQHTKTVLINHIDQKQAHIRRKQRTSILKYAALLILALGLGYVLTQQVFDENGKQSKPVIVDNQIQVGSDRAILTLEDGSKVTLEKGANYQSQNATSNGEEIVYAQTTVTETAFNTITVPRGGQFFVQLSDGTKVWLNAESQLRYPVSFPTDHPRTVDLVYGEAYFEVAPSTENNGTQFQVNHFEQTIEVLGTQFNVKAYKDETKVRTTLVEGRVALEVQGRTSTLGPGFQAVWDRQVGTLSTAQVDVYDQISWKEGVFSFNRMALGEIMKVLSRWYDMEAVFEDPKLAQQGFTGALGREQEITEILDNIKDFDMIETYAIKGNTITLK</sequence>
<comment type="caution">
    <text evidence="4">The sequence shown here is derived from an EMBL/GenBank/DDBJ whole genome shotgun (WGS) entry which is preliminary data.</text>
</comment>
<dbReference type="Pfam" id="PF04773">
    <property type="entry name" value="FecR"/>
    <property type="match status" value="1"/>
</dbReference>
<dbReference type="RefSeq" id="WP_129655937.1">
    <property type="nucleotide sequence ID" value="NZ_ML142914.1"/>
</dbReference>